<feature type="region of interest" description="Disordered" evidence="1">
    <location>
        <begin position="177"/>
        <end position="202"/>
    </location>
</feature>
<dbReference type="Proteomes" id="UP000007755">
    <property type="component" value="Unassembled WGS sequence"/>
</dbReference>
<evidence type="ECO:0000313" key="3">
    <source>
        <dbReference type="Proteomes" id="UP000007755"/>
    </source>
</evidence>
<reference evidence="2" key="1">
    <citation type="submission" date="2011-02" db="EMBL/GenBank/DDBJ databases">
        <title>The genome of the leaf-cutting ant Acromyrmex echinatior suggests key adaptations to social evolution and fungus farming.</title>
        <authorList>
            <person name="Nygaard S."/>
            <person name="Zhang G."/>
        </authorList>
    </citation>
    <scope>NUCLEOTIDE SEQUENCE</scope>
</reference>
<proteinExistence type="predicted"/>
<dbReference type="AlphaFoldDB" id="F4WDN6"/>
<protein>
    <submittedName>
        <fullName evidence="2">Uncharacterized protein</fullName>
    </submittedName>
</protein>
<organism evidence="3">
    <name type="scientific">Acromyrmex echinatior</name>
    <name type="common">Panamanian leafcutter ant</name>
    <name type="synonym">Acromyrmex octospinosus echinatior</name>
    <dbReference type="NCBI Taxonomy" id="103372"/>
    <lineage>
        <taxon>Eukaryota</taxon>
        <taxon>Metazoa</taxon>
        <taxon>Ecdysozoa</taxon>
        <taxon>Arthropoda</taxon>
        <taxon>Hexapoda</taxon>
        <taxon>Insecta</taxon>
        <taxon>Pterygota</taxon>
        <taxon>Neoptera</taxon>
        <taxon>Endopterygota</taxon>
        <taxon>Hymenoptera</taxon>
        <taxon>Apocrita</taxon>
        <taxon>Aculeata</taxon>
        <taxon>Formicoidea</taxon>
        <taxon>Formicidae</taxon>
        <taxon>Myrmicinae</taxon>
        <taxon>Acromyrmex</taxon>
    </lineage>
</organism>
<evidence type="ECO:0000313" key="2">
    <source>
        <dbReference type="EMBL" id="EGI67697.1"/>
    </source>
</evidence>
<gene>
    <name evidence="2" type="ORF">G5I_03690</name>
</gene>
<feature type="compositionally biased region" description="Polar residues" evidence="1">
    <location>
        <begin position="186"/>
        <end position="198"/>
    </location>
</feature>
<dbReference type="InParanoid" id="F4WDN6"/>
<dbReference type="EMBL" id="GL888089">
    <property type="protein sequence ID" value="EGI67697.1"/>
    <property type="molecule type" value="Genomic_DNA"/>
</dbReference>
<sequence>MVPRDIPASRALRRKATLTCSKVPGFRGRATSRCCKRIGEYRMDGRTDGAPSVGRWASVQRSDEDGKSRVATRLATAWMTRVYSIVGVVAVVSNSREIELEIVDDSMNPLIVSKSVASIRDPTKLNVGFQAKVESKNLPLSPIRGEHIKDTLRDKFAKASMQLELDVGVTSKKENANKIDGCRPMSGNTAEQRNQSQLQKRKRSNDYRVALFCSAVNFRLWNGTLNHLNIHKNTNFRKDVDL</sequence>
<name>F4WDN6_ACREC</name>
<keyword evidence="3" id="KW-1185">Reference proteome</keyword>
<accession>F4WDN6</accession>
<evidence type="ECO:0000256" key="1">
    <source>
        <dbReference type="SAM" id="MobiDB-lite"/>
    </source>
</evidence>